<evidence type="ECO:0000256" key="1">
    <source>
        <dbReference type="ARBA" id="ARBA00022679"/>
    </source>
</evidence>
<dbReference type="PANTHER" id="PTHR43877:SF1">
    <property type="entry name" value="ACETYLTRANSFERASE"/>
    <property type="match status" value="1"/>
</dbReference>
<dbReference type="InterPro" id="IPR050832">
    <property type="entry name" value="Bact_Acetyltransf"/>
</dbReference>
<dbReference type="InterPro" id="IPR016181">
    <property type="entry name" value="Acyl_CoA_acyltransferase"/>
</dbReference>
<dbReference type="PANTHER" id="PTHR43877">
    <property type="entry name" value="AMINOALKYLPHOSPHONATE N-ACETYLTRANSFERASE-RELATED-RELATED"/>
    <property type="match status" value="1"/>
</dbReference>
<sequence length="148" mass="17236">MVSKLDVRHAQPEDWQNILPLLMRNSDSEKEVKRRFEEYCRRSDHHLPVAFVDDHLVGYGWVQNYGAHLRAGFQSARLHDLFVLPEYQKQGVGAVLFSSCKAWAQQAGVRYLEWQANQSSLGFYQRLGYTGDPCPQPDYPFFEIDFHS</sequence>
<dbReference type="RefSeq" id="WP_220191574.1">
    <property type="nucleotide sequence ID" value="NZ_BNJF01000001.1"/>
</dbReference>
<reference evidence="4" key="1">
    <citation type="submission" date="2020-10" db="EMBL/GenBank/DDBJ databases">
        <title>Taxonomic study of unclassified bacteria belonging to the class Ktedonobacteria.</title>
        <authorList>
            <person name="Yabe S."/>
            <person name="Wang C.M."/>
            <person name="Zheng Y."/>
            <person name="Sakai Y."/>
            <person name="Cavaletti L."/>
            <person name="Monciardini P."/>
            <person name="Donadio S."/>
        </authorList>
    </citation>
    <scope>NUCLEOTIDE SEQUENCE</scope>
    <source>
        <strain evidence="4">SOSP1-1</strain>
    </source>
</reference>
<evidence type="ECO:0000259" key="3">
    <source>
        <dbReference type="PROSITE" id="PS51186"/>
    </source>
</evidence>
<dbReference type="Gene3D" id="3.40.630.30">
    <property type="match status" value="1"/>
</dbReference>
<name>A0A8J3HWI4_9CHLR</name>
<organism evidence="4 5">
    <name type="scientific">Ktedonospora formicarum</name>
    <dbReference type="NCBI Taxonomy" id="2778364"/>
    <lineage>
        <taxon>Bacteria</taxon>
        <taxon>Bacillati</taxon>
        <taxon>Chloroflexota</taxon>
        <taxon>Ktedonobacteria</taxon>
        <taxon>Ktedonobacterales</taxon>
        <taxon>Ktedonobacteraceae</taxon>
        <taxon>Ktedonospora</taxon>
    </lineage>
</organism>
<feature type="domain" description="N-acetyltransferase" evidence="3">
    <location>
        <begin position="5"/>
        <end position="148"/>
    </location>
</feature>
<keyword evidence="5" id="KW-1185">Reference proteome</keyword>
<dbReference type="InterPro" id="IPR000182">
    <property type="entry name" value="GNAT_dom"/>
</dbReference>
<accession>A0A8J3HWI4</accession>
<dbReference type="SUPFAM" id="SSF55729">
    <property type="entry name" value="Acyl-CoA N-acyltransferases (Nat)"/>
    <property type="match status" value="1"/>
</dbReference>
<proteinExistence type="predicted"/>
<dbReference type="PROSITE" id="PS51186">
    <property type="entry name" value="GNAT"/>
    <property type="match status" value="1"/>
</dbReference>
<comment type="caution">
    <text evidence="4">The sequence shown here is derived from an EMBL/GenBank/DDBJ whole genome shotgun (WGS) entry which is preliminary data.</text>
</comment>
<dbReference type="GO" id="GO:0016747">
    <property type="term" value="F:acyltransferase activity, transferring groups other than amino-acyl groups"/>
    <property type="evidence" value="ECO:0007669"/>
    <property type="project" value="InterPro"/>
</dbReference>
<dbReference type="Proteomes" id="UP000612362">
    <property type="component" value="Unassembled WGS sequence"/>
</dbReference>
<protein>
    <recommendedName>
        <fullName evidence="3">N-acetyltransferase domain-containing protein</fullName>
    </recommendedName>
</protein>
<evidence type="ECO:0000256" key="2">
    <source>
        <dbReference type="ARBA" id="ARBA00023315"/>
    </source>
</evidence>
<evidence type="ECO:0000313" key="4">
    <source>
        <dbReference type="EMBL" id="GHO41977.1"/>
    </source>
</evidence>
<dbReference type="Pfam" id="PF00583">
    <property type="entry name" value="Acetyltransf_1"/>
    <property type="match status" value="1"/>
</dbReference>
<dbReference type="EMBL" id="BNJF01000001">
    <property type="protein sequence ID" value="GHO41977.1"/>
    <property type="molecule type" value="Genomic_DNA"/>
</dbReference>
<gene>
    <name evidence="4" type="ORF">KSX_01400</name>
</gene>
<evidence type="ECO:0000313" key="5">
    <source>
        <dbReference type="Proteomes" id="UP000612362"/>
    </source>
</evidence>
<keyword evidence="1" id="KW-0808">Transferase</keyword>
<keyword evidence="2" id="KW-0012">Acyltransferase</keyword>
<dbReference type="CDD" id="cd04301">
    <property type="entry name" value="NAT_SF"/>
    <property type="match status" value="1"/>
</dbReference>
<dbReference type="AlphaFoldDB" id="A0A8J3HWI4"/>